<sequence>MVDPTHRPDSIEPFLSEEVPTLSNRTGTGQVYLPPSQLQLLEQLEHLSRYSHFIQIVTGVSGSGKSTLLQQFYQVADDSAVHSCLIQLSQPTHAASLLNQINQQLNLDHDTDPQQQLQALLQHCQLLQQLSKQLLIVIDDAEALQADALELLFNQLSALDDEEQRPHLVLFATPELREQLANPSLSAVVESSCHFFELEPLESIELNALLEHSYSAVAARLNDDTRAQLLKESLGLPGRVPRVIEAIMSGQVPTAEPAQNTNISTNIGTQSSTPKRSPRWPWVTMLLVLPLIAGGWLLWPQLQQFNQFDPDAERIRVEIPVSPKPINEAPADPAPPAPHGSDFEQRLAQARAALEAEQQQEQPQPEPPMATPETTVPQQLELAPIKPVAQTEPQASEPSTEQQPTAANQSEQLTPTSPQAEAGDQSGSNTLVLELPPVTDSTTTDSPDSSVQGTTSPTAAEPTKVYFGDGNELLEWNRSGYTLQMLGARQEKSVGRFVASMPEQEKLKRFYTFYKQKPWYVVVYGRYSSRSAAMAAIGDLPPALRARRPWARSIAGVQDDIRKGEN</sequence>
<dbReference type="Proteomes" id="UP000253769">
    <property type="component" value="Unassembled WGS sequence"/>
</dbReference>
<comment type="caution">
    <text evidence="3">The sequence shown here is derived from an EMBL/GenBank/DDBJ whole genome shotgun (WGS) entry which is preliminary data.</text>
</comment>
<feature type="compositionally biased region" description="Polar residues" evidence="1">
    <location>
        <begin position="391"/>
        <end position="431"/>
    </location>
</feature>
<feature type="domain" description="SPOR" evidence="2">
    <location>
        <begin position="475"/>
        <end position="553"/>
    </location>
</feature>
<proteinExistence type="predicted"/>
<dbReference type="GO" id="GO:0016887">
    <property type="term" value="F:ATP hydrolysis activity"/>
    <property type="evidence" value="ECO:0007669"/>
    <property type="project" value="InterPro"/>
</dbReference>
<dbReference type="AlphaFoldDB" id="A0A369WI24"/>
<feature type="region of interest" description="Disordered" evidence="1">
    <location>
        <begin position="254"/>
        <end position="277"/>
    </location>
</feature>
<dbReference type="Gene3D" id="3.30.70.1070">
    <property type="entry name" value="Sporulation related repeat"/>
    <property type="match status" value="1"/>
</dbReference>
<dbReference type="PROSITE" id="PS51724">
    <property type="entry name" value="SPOR"/>
    <property type="match status" value="1"/>
</dbReference>
<reference evidence="3 4" key="1">
    <citation type="submission" date="2018-07" db="EMBL/GenBank/DDBJ databases">
        <title>Motiliproteus coralliicola sp. nov., a bacterium isolated from Coral.</title>
        <authorList>
            <person name="Wang G."/>
        </authorList>
    </citation>
    <scope>NUCLEOTIDE SEQUENCE [LARGE SCALE GENOMIC DNA]</scope>
    <source>
        <strain evidence="3 4">C34</strain>
    </source>
</reference>
<dbReference type="Pfam" id="PF05036">
    <property type="entry name" value="SPOR"/>
    <property type="match status" value="1"/>
</dbReference>
<dbReference type="Pfam" id="PF13401">
    <property type="entry name" value="AAA_22"/>
    <property type="match status" value="1"/>
</dbReference>
<feature type="region of interest" description="Disordered" evidence="1">
    <location>
        <begin position="389"/>
        <end position="464"/>
    </location>
</feature>
<dbReference type="OrthoDB" id="6189127at2"/>
<dbReference type="RefSeq" id="WP_114696728.1">
    <property type="nucleotide sequence ID" value="NZ_QQOH01000004.1"/>
</dbReference>
<evidence type="ECO:0000313" key="3">
    <source>
        <dbReference type="EMBL" id="RDE19105.1"/>
    </source>
</evidence>
<name>A0A369WI24_9GAMM</name>
<protein>
    <submittedName>
        <fullName evidence="3">NACHT domain-containing protein</fullName>
    </submittedName>
</protein>
<keyword evidence="4" id="KW-1185">Reference proteome</keyword>
<dbReference type="InterPro" id="IPR027417">
    <property type="entry name" value="P-loop_NTPase"/>
</dbReference>
<dbReference type="Gene3D" id="3.40.50.300">
    <property type="entry name" value="P-loop containing nucleotide triphosphate hydrolases"/>
    <property type="match status" value="1"/>
</dbReference>
<dbReference type="InterPro" id="IPR007730">
    <property type="entry name" value="SPOR-like_dom"/>
</dbReference>
<dbReference type="InterPro" id="IPR049945">
    <property type="entry name" value="AAA_22"/>
</dbReference>
<feature type="compositionally biased region" description="Polar residues" evidence="1">
    <location>
        <begin position="257"/>
        <end position="275"/>
    </location>
</feature>
<evidence type="ECO:0000256" key="1">
    <source>
        <dbReference type="SAM" id="MobiDB-lite"/>
    </source>
</evidence>
<dbReference type="InterPro" id="IPR052026">
    <property type="entry name" value="ExeA_AAA_ATPase_DNA-bind"/>
</dbReference>
<feature type="region of interest" description="Disordered" evidence="1">
    <location>
        <begin position="353"/>
        <end position="376"/>
    </location>
</feature>
<accession>A0A369WI24</accession>
<dbReference type="GO" id="GO:0042834">
    <property type="term" value="F:peptidoglycan binding"/>
    <property type="evidence" value="ECO:0007669"/>
    <property type="project" value="InterPro"/>
</dbReference>
<feature type="compositionally biased region" description="Low complexity" evidence="1">
    <location>
        <begin position="353"/>
        <end position="363"/>
    </location>
</feature>
<dbReference type="PANTHER" id="PTHR35894">
    <property type="entry name" value="GENERAL SECRETION PATHWAY PROTEIN A-RELATED"/>
    <property type="match status" value="1"/>
</dbReference>
<evidence type="ECO:0000313" key="4">
    <source>
        <dbReference type="Proteomes" id="UP000253769"/>
    </source>
</evidence>
<dbReference type="EMBL" id="QQOH01000004">
    <property type="protein sequence ID" value="RDE19105.1"/>
    <property type="molecule type" value="Genomic_DNA"/>
</dbReference>
<feature type="region of interest" description="Disordered" evidence="1">
    <location>
        <begin position="323"/>
        <end position="342"/>
    </location>
</feature>
<dbReference type="SUPFAM" id="SSF52540">
    <property type="entry name" value="P-loop containing nucleoside triphosphate hydrolases"/>
    <property type="match status" value="1"/>
</dbReference>
<gene>
    <name evidence="3" type="ORF">DV711_16070</name>
</gene>
<organism evidence="3 4">
    <name type="scientific">Motiliproteus coralliicola</name>
    <dbReference type="NCBI Taxonomy" id="2283196"/>
    <lineage>
        <taxon>Bacteria</taxon>
        <taxon>Pseudomonadati</taxon>
        <taxon>Pseudomonadota</taxon>
        <taxon>Gammaproteobacteria</taxon>
        <taxon>Oceanospirillales</taxon>
        <taxon>Oceanospirillaceae</taxon>
        <taxon>Motiliproteus</taxon>
    </lineage>
</organism>
<dbReference type="InterPro" id="IPR036680">
    <property type="entry name" value="SPOR-like_sf"/>
</dbReference>
<feature type="compositionally biased region" description="Low complexity" evidence="1">
    <location>
        <begin position="436"/>
        <end position="451"/>
    </location>
</feature>
<dbReference type="PANTHER" id="PTHR35894:SF7">
    <property type="entry name" value="GENERAL SECRETION PATHWAY PROTEIN A-RELATED"/>
    <property type="match status" value="1"/>
</dbReference>
<evidence type="ECO:0000259" key="2">
    <source>
        <dbReference type="PROSITE" id="PS51724"/>
    </source>
</evidence>